<dbReference type="Gene3D" id="3.40.1420.30">
    <property type="match status" value="1"/>
</dbReference>
<accession>A0ABY8KXU2</accession>
<sequence length="187" mass="22131">MKCFVIIYFAVVVTSFSQQKFEKEYKIKLNEVPLKAKSFINKCDFDARIKWYAEESQDGKTIEAKFCKDRHVYSIEFDEKGNLLDVERKIKWRELAVKRQQAIKKTLNNHFKKYKIKKIQEQWLTEQESCIGLAKENLNSREKVLYEIVIKGKKNATTELFEILMTGDGTLIKELEFAPQNNDNLEF</sequence>
<gene>
    <name evidence="1" type="ORF">P8625_08020</name>
</gene>
<keyword evidence="2" id="KW-1185">Reference proteome</keyword>
<dbReference type="Proteomes" id="UP001232001">
    <property type="component" value="Chromosome"/>
</dbReference>
<evidence type="ECO:0008006" key="3">
    <source>
        <dbReference type="Google" id="ProtNLM"/>
    </source>
</evidence>
<dbReference type="EMBL" id="CP122539">
    <property type="protein sequence ID" value="WGH74067.1"/>
    <property type="molecule type" value="Genomic_DNA"/>
</dbReference>
<dbReference type="RefSeq" id="WP_279649948.1">
    <property type="nucleotide sequence ID" value="NZ_CP122539.1"/>
</dbReference>
<protein>
    <recommendedName>
        <fullName evidence="3">PepSY domain-containing protein</fullName>
    </recommendedName>
</protein>
<proteinExistence type="predicted"/>
<evidence type="ECO:0000313" key="1">
    <source>
        <dbReference type="EMBL" id="WGH74067.1"/>
    </source>
</evidence>
<dbReference type="SUPFAM" id="SSF160574">
    <property type="entry name" value="BT0923-like"/>
    <property type="match status" value="1"/>
</dbReference>
<name>A0ABY8KXU2_9FLAO</name>
<reference evidence="1 2" key="1">
    <citation type="submission" date="2023-04" db="EMBL/GenBank/DDBJ databases">
        <title>Tenacibaculum tangerinum sp. nov., isolated from sea tidal flat of South Korea.</title>
        <authorList>
            <person name="Lee S.H."/>
            <person name="Kim J.-J."/>
        </authorList>
    </citation>
    <scope>NUCLEOTIDE SEQUENCE [LARGE SCALE GENOMIC DNA]</scope>
    <source>
        <strain evidence="1 2">GRR-S3-23</strain>
    </source>
</reference>
<organism evidence="1 2">
    <name type="scientific">Tenacibaculum tangerinum</name>
    <dbReference type="NCBI Taxonomy" id="3038772"/>
    <lineage>
        <taxon>Bacteria</taxon>
        <taxon>Pseudomonadati</taxon>
        <taxon>Bacteroidota</taxon>
        <taxon>Flavobacteriia</taxon>
        <taxon>Flavobacteriales</taxon>
        <taxon>Flavobacteriaceae</taxon>
        <taxon>Tenacibaculum</taxon>
    </lineage>
</organism>
<evidence type="ECO:0000313" key="2">
    <source>
        <dbReference type="Proteomes" id="UP001232001"/>
    </source>
</evidence>